<keyword evidence="1" id="KW-0812">Transmembrane</keyword>
<name>A0ABW4N9C3_9SPHN</name>
<feature type="transmembrane region" description="Helical" evidence="1">
    <location>
        <begin position="52"/>
        <end position="76"/>
    </location>
</feature>
<comment type="caution">
    <text evidence="3">The sequence shown here is derived from an EMBL/GenBank/DDBJ whole genome shotgun (WGS) entry which is preliminary data.</text>
</comment>
<accession>A0ABW4N9C3</accession>
<keyword evidence="4" id="KW-1185">Reference proteome</keyword>
<feature type="signal peptide" evidence="2">
    <location>
        <begin position="1"/>
        <end position="21"/>
    </location>
</feature>
<keyword evidence="1" id="KW-1133">Transmembrane helix</keyword>
<dbReference type="RefSeq" id="WP_380938669.1">
    <property type="nucleotide sequence ID" value="NZ_JBHUFC010000002.1"/>
</dbReference>
<evidence type="ECO:0000313" key="3">
    <source>
        <dbReference type="EMBL" id="MFD1786562.1"/>
    </source>
</evidence>
<protein>
    <submittedName>
        <fullName evidence="3">Uncharacterized protein</fullName>
    </submittedName>
</protein>
<keyword evidence="1" id="KW-0472">Membrane</keyword>
<gene>
    <name evidence="3" type="ORF">ACFSC3_03145</name>
</gene>
<evidence type="ECO:0000256" key="1">
    <source>
        <dbReference type="SAM" id="Phobius"/>
    </source>
</evidence>
<dbReference type="Proteomes" id="UP001597283">
    <property type="component" value="Unassembled WGS sequence"/>
</dbReference>
<organism evidence="3 4">
    <name type="scientific">Sphingomonas floccifaciens</name>
    <dbReference type="NCBI Taxonomy" id="1844115"/>
    <lineage>
        <taxon>Bacteria</taxon>
        <taxon>Pseudomonadati</taxon>
        <taxon>Pseudomonadota</taxon>
        <taxon>Alphaproteobacteria</taxon>
        <taxon>Sphingomonadales</taxon>
        <taxon>Sphingomonadaceae</taxon>
        <taxon>Sphingomonas</taxon>
    </lineage>
</organism>
<feature type="chain" id="PRO_5045104227" evidence="2">
    <location>
        <begin position="22"/>
        <end position="82"/>
    </location>
</feature>
<sequence>MVRKFVMSAVALSMVATPVMAQTASNPAAKLSLAKAVPANARVSATAGKNKALAGTGLIIAIVAGAAVVAGIIAIASDSDSN</sequence>
<reference evidence="4" key="1">
    <citation type="journal article" date="2019" name="Int. J. Syst. Evol. Microbiol.">
        <title>The Global Catalogue of Microorganisms (GCM) 10K type strain sequencing project: providing services to taxonomists for standard genome sequencing and annotation.</title>
        <authorList>
            <consortium name="The Broad Institute Genomics Platform"/>
            <consortium name="The Broad Institute Genome Sequencing Center for Infectious Disease"/>
            <person name="Wu L."/>
            <person name="Ma J."/>
        </authorList>
    </citation>
    <scope>NUCLEOTIDE SEQUENCE [LARGE SCALE GENOMIC DNA]</scope>
    <source>
        <strain evidence="4">Q85</strain>
    </source>
</reference>
<evidence type="ECO:0000256" key="2">
    <source>
        <dbReference type="SAM" id="SignalP"/>
    </source>
</evidence>
<evidence type="ECO:0000313" key="4">
    <source>
        <dbReference type="Proteomes" id="UP001597283"/>
    </source>
</evidence>
<dbReference type="EMBL" id="JBHUFC010000002">
    <property type="protein sequence ID" value="MFD1786562.1"/>
    <property type="molecule type" value="Genomic_DNA"/>
</dbReference>
<proteinExistence type="predicted"/>
<keyword evidence="2" id="KW-0732">Signal</keyword>